<reference evidence="2 3" key="1">
    <citation type="submission" date="2016-10" db="EMBL/GenBank/DDBJ databases">
        <authorList>
            <person name="de Groot N.N."/>
        </authorList>
    </citation>
    <scope>NUCLEOTIDE SEQUENCE [LARGE SCALE GENOMIC DNA]</scope>
    <source>
        <strain evidence="2 3">CGMCC 1.8894</strain>
    </source>
</reference>
<dbReference type="SUPFAM" id="SSF47240">
    <property type="entry name" value="Ferritin-like"/>
    <property type="match status" value="1"/>
</dbReference>
<dbReference type="Gene3D" id="1.20.1260.10">
    <property type="match status" value="1"/>
</dbReference>
<proteinExistence type="predicted"/>
<keyword evidence="3" id="KW-1185">Reference proteome</keyword>
<dbReference type="EMBL" id="FNOM01000005">
    <property type="protein sequence ID" value="SDX08389.1"/>
    <property type="molecule type" value="Genomic_DNA"/>
</dbReference>
<evidence type="ECO:0000313" key="3">
    <source>
        <dbReference type="Proteomes" id="UP000198539"/>
    </source>
</evidence>
<feature type="region of interest" description="Disordered" evidence="1">
    <location>
        <begin position="71"/>
        <end position="90"/>
    </location>
</feature>
<dbReference type="CDD" id="cd07909">
    <property type="entry name" value="YciF"/>
    <property type="match status" value="1"/>
</dbReference>
<sequence>MLVRQQVANDRAAGTAMMCTGISLLPAGTTSRCRYAPARAVIQFSNGKRAKGAWPQLTVGLSRRRPAHLVEDTRERRQDRRRGQSKAHAEQYVQAWRAEDDDSRGPASWTQNKAQLVQHTEARLWDDLAFIPRKRTAPMPIENLHDLFVHTLKDVLYAERKILKALPKMERKATDPKLKAALAAHRDQTEDHVTRLEDVFDSLGKAARGAKCDAMVGLVEEAEGLMAEIDDNETMDVALISLAQAVEHYEIARYGTLVVWAQQLGLSDAAALLKTTLDEEYGADKSLSKLAEARLNAAAA</sequence>
<dbReference type="PANTHER" id="PTHR30565">
    <property type="entry name" value="PROTEIN YCIF"/>
    <property type="match status" value="1"/>
</dbReference>
<dbReference type="PANTHER" id="PTHR30565:SF9">
    <property type="entry name" value="PROTEIN YCIF"/>
    <property type="match status" value="1"/>
</dbReference>
<evidence type="ECO:0000256" key="1">
    <source>
        <dbReference type="SAM" id="MobiDB-lite"/>
    </source>
</evidence>
<dbReference type="InterPro" id="IPR012347">
    <property type="entry name" value="Ferritin-like"/>
</dbReference>
<dbReference type="InterPro" id="IPR010287">
    <property type="entry name" value="DUF892_YciF-like"/>
</dbReference>
<name>A0A1H2YUY3_9RHOB</name>
<feature type="compositionally biased region" description="Basic and acidic residues" evidence="1">
    <location>
        <begin position="71"/>
        <end position="82"/>
    </location>
</feature>
<organism evidence="2 3">
    <name type="scientific">Roseicitreum antarcticum</name>
    <dbReference type="NCBI Taxonomy" id="564137"/>
    <lineage>
        <taxon>Bacteria</taxon>
        <taxon>Pseudomonadati</taxon>
        <taxon>Pseudomonadota</taxon>
        <taxon>Alphaproteobacteria</taxon>
        <taxon>Rhodobacterales</taxon>
        <taxon>Paracoccaceae</taxon>
        <taxon>Roseicitreum</taxon>
    </lineage>
</organism>
<protein>
    <submittedName>
        <fullName evidence="2">Ferritin-like metal-binding protein YciE</fullName>
    </submittedName>
</protein>
<dbReference type="AlphaFoldDB" id="A0A1H2YUY3"/>
<dbReference type="InterPro" id="IPR009078">
    <property type="entry name" value="Ferritin-like_SF"/>
</dbReference>
<dbReference type="Proteomes" id="UP000198539">
    <property type="component" value="Unassembled WGS sequence"/>
</dbReference>
<dbReference type="Pfam" id="PF05974">
    <property type="entry name" value="DUF892"/>
    <property type="match status" value="1"/>
</dbReference>
<dbReference type="InterPro" id="IPR047114">
    <property type="entry name" value="YciF"/>
</dbReference>
<accession>A0A1H2YUY3</accession>
<evidence type="ECO:0000313" key="2">
    <source>
        <dbReference type="EMBL" id="SDX08389.1"/>
    </source>
</evidence>
<gene>
    <name evidence="2" type="ORF">SAMN04488238_105128</name>
</gene>
<dbReference type="STRING" id="564137.SAMN04488238_105128"/>